<keyword evidence="4 7" id="KW-0560">Oxidoreductase</keyword>
<dbReference type="GO" id="GO:0005506">
    <property type="term" value="F:iron ion binding"/>
    <property type="evidence" value="ECO:0007669"/>
    <property type="project" value="InterPro"/>
</dbReference>
<dbReference type="Proteomes" id="UP000215005">
    <property type="component" value="Chromosome"/>
</dbReference>
<organism evidence="8 9">
    <name type="scientific">Nocardiopsis gilva YIM 90087</name>
    <dbReference type="NCBI Taxonomy" id="1235441"/>
    <lineage>
        <taxon>Bacteria</taxon>
        <taxon>Bacillati</taxon>
        <taxon>Actinomycetota</taxon>
        <taxon>Actinomycetes</taxon>
        <taxon>Streptosporangiales</taxon>
        <taxon>Nocardiopsidaceae</taxon>
        <taxon>Nocardiopsis</taxon>
    </lineage>
</organism>
<keyword evidence="3 7" id="KW-0479">Metal-binding</keyword>
<gene>
    <name evidence="8" type="ORF">CDO52_15625</name>
</gene>
<dbReference type="InterPro" id="IPR002397">
    <property type="entry name" value="Cyt_P450_B"/>
</dbReference>
<reference evidence="8 9" key="1">
    <citation type="submission" date="2017-08" db="EMBL/GenBank/DDBJ databases">
        <title>The complete genome sequence of Nocardiopsis gilva YIM 90087.</title>
        <authorList>
            <person name="Yin M."/>
            <person name="Tang S."/>
        </authorList>
    </citation>
    <scope>NUCLEOTIDE SEQUENCE [LARGE SCALE GENOMIC DNA]</scope>
    <source>
        <strain evidence="8 9">YIM 90087</strain>
    </source>
</reference>
<dbReference type="RefSeq" id="WP_017619117.1">
    <property type="nucleotide sequence ID" value="NZ_ANBG01000223.1"/>
</dbReference>
<proteinExistence type="inferred from homology"/>
<keyword evidence="9" id="KW-1185">Reference proteome</keyword>
<accession>A0A223S7D2</accession>
<dbReference type="GO" id="GO:0004497">
    <property type="term" value="F:monooxygenase activity"/>
    <property type="evidence" value="ECO:0007669"/>
    <property type="project" value="UniProtKB-KW"/>
</dbReference>
<dbReference type="CDD" id="cd11032">
    <property type="entry name" value="P450_EryK-like"/>
    <property type="match status" value="1"/>
</dbReference>
<dbReference type="Pfam" id="PF00067">
    <property type="entry name" value="p450"/>
    <property type="match status" value="1"/>
</dbReference>
<keyword evidence="5 7" id="KW-0408">Iron</keyword>
<dbReference type="InterPro" id="IPR001128">
    <property type="entry name" value="Cyt_P450"/>
</dbReference>
<protein>
    <submittedName>
        <fullName evidence="8">Cytochrome P450</fullName>
    </submittedName>
</protein>
<keyword evidence="6 7" id="KW-0503">Monooxygenase</keyword>
<dbReference type="KEGG" id="ngv:CDO52_15625"/>
<evidence type="ECO:0000256" key="5">
    <source>
        <dbReference type="ARBA" id="ARBA00023004"/>
    </source>
</evidence>
<dbReference type="FunFam" id="1.10.630.10:FF:000018">
    <property type="entry name" value="Cytochrome P450 monooxygenase"/>
    <property type="match status" value="1"/>
</dbReference>
<dbReference type="PRINTS" id="PR00359">
    <property type="entry name" value="BP450"/>
</dbReference>
<dbReference type="Gene3D" id="1.10.630.10">
    <property type="entry name" value="Cytochrome P450"/>
    <property type="match status" value="1"/>
</dbReference>
<evidence type="ECO:0000256" key="2">
    <source>
        <dbReference type="ARBA" id="ARBA00022617"/>
    </source>
</evidence>
<dbReference type="GO" id="GO:0020037">
    <property type="term" value="F:heme binding"/>
    <property type="evidence" value="ECO:0007669"/>
    <property type="project" value="InterPro"/>
</dbReference>
<dbReference type="SUPFAM" id="SSF48264">
    <property type="entry name" value="Cytochrome P450"/>
    <property type="match status" value="1"/>
</dbReference>
<keyword evidence="2 7" id="KW-0349">Heme</keyword>
<dbReference type="PROSITE" id="PS00086">
    <property type="entry name" value="CYTOCHROME_P450"/>
    <property type="match status" value="1"/>
</dbReference>
<evidence type="ECO:0000256" key="7">
    <source>
        <dbReference type="RuleBase" id="RU000461"/>
    </source>
</evidence>
<evidence type="ECO:0000256" key="6">
    <source>
        <dbReference type="ARBA" id="ARBA00023033"/>
    </source>
</evidence>
<dbReference type="GO" id="GO:0016705">
    <property type="term" value="F:oxidoreductase activity, acting on paired donors, with incorporation or reduction of molecular oxygen"/>
    <property type="evidence" value="ECO:0007669"/>
    <property type="project" value="InterPro"/>
</dbReference>
<sequence length="396" mass="44747">MTSTSLADRWGIQPQHAWLRGQQPEATVEYDEKQRHWNVFGYPETVDILADPATFASDVTRLYPDSIPESLKDGDLTLMDGADHRKLRKLTVHAFTPRTVADLEPRITEICGELLDKVAEQERIELVNDLAYSLPVIVIAELLGVPSSDRDMFREWADEMLAAQMEWFDKKDQPQGEQMPLDFTAPISDYFREHANERRKRPRQDLLTRLVEAEVDGERLTDDQVTTFAGLLLTAGHITTTMLLGNTVVCLDAHPEQQARVRADRSMVPTAIEEALRFLSPVAHAIRATTTDVEVAGQRIPADQLVIAWMSAANRDPRQFDRPHAFDVTRDPNPHLGFGRGVHFCLGAPLARLESRIALNALLDRFPALHTDPGDPPVFMEHMSFTGVRRLPLRIR</sequence>
<dbReference type="EMBL" id="CP022753">
    <property type="protein sequence ID" value="ASU84027.1"/>
    <property type="molecule type" value="Genomic_DNA"/>
</dbReference>
<evidence type="ECO:0000313" key="8">
    <source>
        <dbReference type="EMBL" id="ASU84027.1"/>
    </source>
</evidence>
<dbReference type="PANTHER" id="PTHR46696">
    <property type="entry name" value="P450, PUTATIVE (EUROFUNG)-RELATED"/>
    <property type="match status" value="1"/>
</dbReference>
<evidence type="ECO:0000256" key="3">
    <source>
        <dbReference type="ARBA" id="ARBA00022723"/>
    </source>
</evidence>
<evidence type="ECO:0000313" key="9">
    <source>
        <dbReference type="Proteomes" id="UP000215005"/>
    </source>
</evidence>
<name>A0A223S7D2_9ACTN</name>
<comment type="similarity">
    <text evidence="1 7">Belongs to the cytochrome P450 family.</text>
</comment>
<dbReference type="OrthoDB" id="4133219at2"/>
<evidence type="ECO:0000256" key="4">
    <source>
        <dbReference type="ARBA" id="ARBA00023002"/>
    </source>
</evidence>
<dbReference type="AlphaFoldDB" id="A0A223S7D2"/>
<dbReference type="InterPro" id="IPR036396">
    <property type="entry name" value="Cyt_P450_sf"/>
</dbReference>
<dbReference type="PANTHER" id="PTHR46696:SF1">
    <property type="entry name" value="CYTOCHROME P450 YJIB-RELATED"/>
    <property type="match status" value="1"/>
</dbReference>
<dbReference type="InterPro" id="IPR017972">
    <property type="entry name" value="Cyt_P450_CS"/>
</dbReference>
<evidence type="ECO:0000256" key="1">
    <source>
        <dbReference type="ARBA" id="ARBA00010617"/>
    </source>
</evidence>